<evidence type="ECO:0000313" key="2">
    <source>
        <dbReference type="EMBL" id="RST89338.1"/>
    </source>
</evidence>
<gene>
    <name evidence="2" type="ORF">C7P63_06075</name>
</gene>
<keyword evidence="3" id="KW-1185">Reference proteome</keyword>
<comment type="caution">
    <text evidence="2">The sequence shown here is derived from an EMBL/GenBank/DDBJ whole genome shotgun (WGS) entry which is preliminary data.</text>
</comment>
<reference evidence="2 3" key="1">
    <citation type="submission" date="2018-03" db="EMBL/GenBank/DDBJ databases">
        <authorList>
            <person name="Gulvik C.A."/>
        </authorList>
    </citation>
    <scope>NUCLEOTIDE SEQUENCE [LARGE SCALE GENOMIC DNA]</scope>
    <source>
        <strain evidence="2 3">JCM 31581</strain>
    </source>
</reference>
<proteinExistence type="predicted"/>
<name>A0A429Z6P3_9ENTE</name>
<dbReference type="OrthoDB" id="2135943at2"/>
<dbReference type="Pfam" id="PF09648">
    <property type="entry name" value="YycI"/>
    <property type="match status" value="1"/>
</dbReference>
<protein>
    <recommendedName>
        <fullName evidence="1">Regulatory protein YycH-like domain-containing protein</fullName>
    </recommendedName>
</protein>
<accession>A0A429Z6P3</accession>
<dbReference type="GO" id="GO:0016020">
    <property type="term" value="C:membrane"/>
    <property type="evidence" value="ECO:0007669"/>
    <property type="project" value="InterPro"/>
</dbReference>
<evidence type="ECO:0000313" key="3">
    <source>
        <dbReference type="Proteomes" id="UP000277864"/>
    </source>
</evidence>
<dbReference type="EMBL" id="PXZH01000002">
    <property type="protein sequence ID" value="RST89338.1"/>
    <property type="molecule type" value="Genomic_DNA"/>
</dbReference>
<dbReference type="RefSeq" id="WP_125943271.1">
    <property type="nucleotide sequence ID" value="NZ_PXZH01000002.1"/>
</dbReference>
<evidence type="ECO:0000259" key="1">
    <source>
        <dbReference type="Pfam" id="PF09648"/>
    </source>
</evidence>
<dbReference type="InterPro" id="IPR018604">
    <property type="entry name" value="YycI-like"/>
</dbReference>
<dbReference type="Proteomes" id="UP000277864">
    <property type="component" value="Unassembled WGS sequence"/>
</dbReference>
<dbReference type="Gene3D" id="2.40.128.690">
    <property type="entry name" value="YycH protein, domain 3-like"/>
    <property type="match status" value="1"/>
</dbReference>
<organism evidence="2 3">
    <name type="scientific">Vagococcus humatus</name>
    <dbReference type="NCBI Taxonomy" id="1889241"/>
    <lineage>
        <taxon>Bacteria</taxon>
        <taxon>Bacillati</taxon>
        <taxon>Bacillota</taxon>
        <taxon>Bacilli</taxon>
        <taxon>Lactobacillales</taxon>
        <taxon>Enterococcaceae</taxon>
        <taxon>Vagococcus</taxon>
    </lineage>
</organism>
<dbReference type="AlphaFoldDB" id="A0A429Z6P3"/>
<sequence length="279" mass="31964">MDFKKIERIFLLAFFFLNLFLLYTYRQGMSNDSAGLTESSHLNNIEQRLQVDNIKFPAAFSNEIHDGYYLSGIKSDEGDMTNFKLDGEIFSLDSGKMQVNLNKSVVVPKSKKESLKTMKELVKQPHLVPYGGEYQYQGILSDLPHKYVFTQQYNGIPIIDETSLLTINVDKDSEFGDNSLVNSYTQSHLREIEALRESQPLITERDAVTTLYLSNKIPKDARLNNIKLGYTRIFSVRGKNVYIPAWFVWIETSKKNSQIERVNAFTNSIISTSVTEVNK</sequence>
<feature type="domain" description="Regulatory protein YycH-like" evidence="1">
    <location>
        <begin position="42"/>
        <end position="265"/>
    </location>
</feature>